<reference evidence="5 6" key="1">
    <citation type="submission" date="2023-07" db="EMBL/GenBank/DDBJ databases">
        <title>Sequencing the genomes of 1000 actinobacteria strains.</title>
        <authorList>
            <person name="Klenk H.-P."/>
        </authorList>
    </citation>
    <scope>NUCLEOTIDE SEQUENCE [LARGE SCALE GENOMIC DNA]</scope>
    <source>
        <strain evidence="5 6">DSM 20167</strain>
    </source>
</reference>
<keyword evidence="2 5" id="KW-0378">Hydrolase</keyword>
<dbReference type="Gene3D" id="1.10.439.10">
    <property type="entry name" value="Penicillin Amidohydrolase, domain 1"/>
    <property type="match status" value="1"/>
</dbReference>
<dbReference type="InterPro" id="IPR014395">
    <property type="entry name" value="Pen/GL7ACA/AHL_acylase"/>
</dbReference>
<gene>
    <name evidence="5" type="ORF">J2S64_000414</name>
</gene>
<dbReference type="PANTHER" id="PTHR34218:SF4">
    <property type="entry name" value="ACYL-HOMOSERINE LACTONE ACYLASE QUIP"/>
    <property type="match status" value="1"/>
</dbReference>
<evidence type="ECO:0000256" key="1">
    <source>
        <dbReference type="ARBA" id="ARBA00006586"/>
    </source>
</evidence>
<dbReference type="InterPro" id="IPR023343">
    <property type="entry name" value="Penicillin_amidase_dom1"/>
</dbReference>
<comment type="similarity">
    <text evidence="1">Belongs to the peptidase S45 family.</text>
</comment>
<evidence type="ECO:0000256" key="4">
    <source>
        <dbReference type="SAM" id="MobiDB-lite"/>
    </source>
</evidence>
<dbReference type="InterPro" id="IPR029055">
    <property type="entry name" value="Ntn_hydrolases_N"/>
</dbReference>
<dbReference type="GO" id="GO:0008953">
    <property type="term" value="F:penicillin amidase activity"/>
    <property type="evidence" value="ECO:0007669"/>
    <property type="project" value="UniProtKB-EC"/>
</dbReference>
<organism evidence="5 6">
    <name type="scientific">Paeniglutamicibacter sulfureus</name>
    <dbReference type="NCBI Taxonomy" id="43666"/>
    <lineage>
        <taxon>Bacteria</taxon>
        <taxon>Bacillati</taxon>
        <taxon>Actinomycetota</taxon>
        <taxon>Actinomycetes</taxon>
        <taxon>Micrococcales</taxon>
        <taxon>Micrococcaceae</taxon>
        <taxon>Paeniglutamicibacter</taxon>
    </lineage>
</organism>
<feature type="region of interest" description="Disordered" evidence="4">
    <location>
        <begin position="1"/>
        <end position="24"/>
    </location>
</feature>
<dbReference type="Gene3D" id="2.30.120.10">
    <property type="match status" value="1"/>
</dbReference>
<keyword evidence="6" id="KW-1185">Reference proteome</keyword>
<keyword evidence="3" id="KW-0865">Zymogen</keyword>
<dbReference type="InterPro" id="IPR043147">
    <property type="entry name" value="Penicillin_amidase_A-knob"/>
</dbReference>
<evidence type="ECO:0000313" key="5">
    <source>
        <dbReference type="EMBL" id="MDR7356723.1"/>
    </source>
</evidence>
<protein>
    <submittedName>
        <fullName evidence="5">Penicillin amidase</fullName>
        <ecNumber evidence="5">3.5.1.11</ecNumber>
    </submittedName>
</protein>
<dbReference type="EMBL" id="JAVDYI010000001">
    <property type="protein sequence ID" value="MDR7356723.1"/>
    <property type="molecule type" value="Genomic_DNA"/>
</dbReference>
<dbReference type="SUPFAM" id="SSF56235">
    <property type="entry name" value="N-terminal nucleophile aminohydrolases (Ntn hydrolases)"/>
    <property type="match status" value="1"/>
</dbReference>
<accession>A0ABU2BDM0</accession>
<evidence type="ECO:0000256" key="2">
    <source>
        <dbReference type="ARBA" id="ARBA00022801"/>
    </source>
</evidence>
<dbReference type="Proteomes" id="UP001183817">
    <property type="component" value="Unassembled WGS sequence"/>
</dbReference>
<dbReference type="Pfam" id="PF01804">
    <property type="entry name" value="Penicil_amidase"/>
    <property type="match status" value="1"/>
</dbReference>
<dbReference type="Gene3D" id="3.60.20.10">
    <property type="entry name" value="Glutamine Phosphoribosylpyrophosphate, subunit 1, domain 1"/>
    <property type="match status" value="1"/>
</dbReference>
<comment type="caution">
    <text evidence="5">The sequence shown here is derived from an EMBL/GenBank/DDBJ whole genome shotgun (WGS) entry which is preliminary data.</text>
</comment>
<dbReference type="EC" id="3.5.1.11" evidence="5"/>
<sequence>MTKTPDPAGPGNHTSGNAPGAGTYRDAWGIPHLRADSADQLARLQGVNAATDRSWQIELERWRSEGRTAEMLGADGLPWDRFSRQCRLNDTARRCFEALDADTQRWCTSFVAGINQALEAGVRGGPEFEESGTAPARWNPWTPLGVFLVQHILFSTFPNKLFRAHVARTLGPDAVDLFSIEAPVFSGSNAWAAHGSATAGGSPLIAGDPHRLLELPGVYQQVHLSCPEFDAIGFAFPGVPGLPHFGHTGHTAWAITNAMADYQDLFEEELRRSEDGIQARGPLGWESVVAGVEMILVRGGESEDVEVIETTRGPVIAGGLNGGALSLRMPARVERRLGFDALLPLLRSRRVDEVETALQRWVEPVNSVLAADTEGTVRHFLAGLVPERNHENRRVPVPAASPEHAWDGSYVRLPRTGVDRFEVSANDREAGGGDPVGMEFAPAHRDRRIRELLEAPEAAPLTVDAMQAIHSDTLLGSLPAFRALLKSLDAGVLPPAAARLRSRILEWDGHMSSDSPDAGAFAAWRSALVHGIARHPALEPLAGAHGYAPLFGPWLSVASRVGFAVETLLLRGTELGIDPAVEAAAALAEASAGSEQKWGERHTLLAVHELPDRLASRVPTAALSGDTGCVLSTESLPGVEDRSFRGPVARYVWDLADRANSRWVVPFGADGNPESPHFSDQLPLWAAGGLVPVITDWNLLVKDPSLATEPPSGRTP</sequence>
<proteinExistence type="inferred from homology"/>
<name>A0ABU2BDM0_9MICC</name>
<evidence type="ECO:0000313" key="6">
    <source>
        <dbReference type="Proteomes" id="UP001183817"/>
    </source>
</evidence>
<dbReference type="InterPro" id="IPR043146">
    <property type="entry name" value="Penicillin_amidase_N_B-knob"/>
</dbReference>
<dbReference type="RefSeq" id="WP_310287746.1">
    <property type="nucleotide sequence ID" value="NZ_BAAAWO010000001.1"/>
</dbReference>
<evidence type="ECO:0000256" key="3">
    <source>
        <dbReference type="ARBA" id="ARBA00023145"/>
    </source>
</evidence>
<dbReference type="PANTHER" id="PTHR34218">
    <property type="entry name" value="PEPTIDASE S45 PENICILLIN AMIDASE"/>
    <property type="match status" value="1"/>
</dbReference>
<dbReference type="Gene3D" id="1.10.1400.10">
    <property type="match status" value="1"/>
</dbReference>
<dbReference type="PIRSF" id="PIRSF001227">
    <property type="entry name" value="Pen_acylase"/>
    <property type="match status" value="1"/>
</dbReference>
<dbReference type="InterPro" id="IPR002692">
    <property type="entry name" value="S45"/>
</dbReference>